<reference evidence="1 2" key="1">
    <citation type="submission" date="2023-06" db="EMBL/GenBank/DDBJ databases">
        <title>Parasedimentitalea psychrophila sp. nov., a psychrophilic bacterium isolated from deep-sea sediment.</title>
        <authorList>
            <person name="Li A."/>
        </authorList>
    </citation>
    <scope>NUCLEOTIDE SEQUENCE [LARGE SCALE GENOMIC DNA]</scope>
    <source>
        <strain evidence="1 2">QS115</strain>
    </source>
</reference>
<dbReference type="InterPro" id="IPR052025">
    <property type="entry name" value="Xyloglucanase_GH74"/>
</dbReference>
<dbReference type="Proteomes" id="UP001238334">
    <property type="component" value="Chromosome"/>
</dbReference>
<dbReference type="GO" id="GO:0010411">
    <property type="term" value="P:xyloglucan metabolic process"/>
    <property type="evidence" value="ECO:0007669"/>
    <property type="project" value="TreeGrafter"/>
</dbReference>
<gene>
    <name evidence="1" type="ORF">QPJ95_01875</name>
</gene>
<sequence length="262" mass="27874">MVRAQDGIWRSEDGGASWHKSAETDLGQVTDLASHPDQPGLIYASHATGGVLRSGDGGRTWRSAAQGLPQAPVDAITIAAHDPNMIYTAVRGDGLWRSQDAAQSWEFVMDRPFVEAGERNVLSLASVNDPTGMGGIWIYAGTEIGVIRVPDCFCRWQGVQSGDAMDALVAGREPTAEVPLPKGEPVQSLATTAQMPQMIFAGLPSAIWKTNDAGVTWAHVSDAVQPRIAINPADPNHVVAITKSETLISRDGGQKWSATPTI</sequence>
<proteinExistence type="predicted"/>
<evidence type="ECO:0000313" key="2">
    <source>
        <dbReference type="Proteomes" id="UP001238334"/>
    </source>
</evidence>
<keyword evidence="2" id="KW-1185">Reference proteome</keyword>
<name>A0A9Y2L1A9_9RHOB</name>
<dbReference type="KEGG" id="ppso:QPJ95_01875"/>
<dbReference type="EMBL" id="CP127247">
    <property type="protein sequence ID" value="WIY25722.1"/>
    <property type="molecule type" value="Genomic_DNA"/>
</dbReference>
<accession>A0A9Y2L1A9</accession>
<dbReference type="InterPro" id="IPR036278">
    <property type="entry name" value="Sialidase_sf"/>
</dbReference>
<dbReference type="PANTHER" id="PTHR43739:SF5">
    <property type="entry name" value="EXO-ALPHA-SIALIDASE"/>
    <property type="match status" value="1"/>
</dbReference>
<evidence type="ECO:0000313" key="1">
    <source>
        <dbReference type="EMBL" id="WIY25722.1"/>
    </source>
</evidence>
<dbReference type="RefSeq" id="WP_286018231.1">
    <property type="nucleotide sequence ID" value="NZ_CP127247.1"/>
</dbReference>
<dbReference type="AlphaFoldDB" id="A0A9Y2L1A9"/>
<protein>
    <submittedName>
        <fullName evidence="1">Exo-alpha-sialidase</fullName>
    </submittedName>
</protein>
<organism evidence="1 2">
    <name type="scientific">Parasedimentitalea psychrophila</name>
    <dbReference type="NCBI Taxonomy" id="2997337"/>
    <lineage>
        <taxon>Bacteria</taxon>
        <taxon>Pseudomonadati</taxon>
        <taxon>Pseudomonadota</taxon>
        <taxon>Alphaproteobacteria</taxon>
        <taxon>Rhodobacterales</taxon>
        <taxon>Paracoccaceae</taxon>
        <taxon>Parasedimentitalea</taxon>
    </lineage>
</organism>
<dbReference type="InterPro" id="IPR015943">
    <property type="entry name" value="WD40/YVTN_repeat-like_dom_sf"/>
</dbReference>
<dbReference type="SUPFAM" id="SSF50939">
    <property type="entry name" value="Sialidases"/>
    <property type="match status" value="1"/>
</dbReference>
<dbReference type="CDD" id="cd15482">
    <property type="entry name" value="Sialidase_non-viral"/>
    <property type="match status" value="1"/>
</dbReference>
<dbReference type="PANTHER" id="PTHR43739">
    <property type="entry name" value="XYLOGLUCANASE (EUROFUNG)"/>
    <property type="match status" value="1"/>
</dbReference>
<dbReference type="Gene3D" id="2.130.10.10">
    <property type="entry name" value="YVTN repeat-like/Quinoprotein amine dehydrogenase"/>
    <property type="match status" value="2"/>
</dbReference>